<dbReference type="InterPro" id="IPR008963">
    <property type="entry name" value="Purple_acid_Pase-like_N"/>
</dbReference>
<evidence type="ECO:0000256" key="2">
    <source>
        <dbReference type="ARBA" id="ARBA00023180"/>
    </source>
</evidence>
<dbReference type="InterPro" id="IPR004843">
    <property type="entry name" value="Calcineurin-like_PHP"/>
</dbReference>
<dbReference type="Proteomes" id="UP000466442">
    <property type="component" value="Unassembled WGS sequence"/>
</dbReference>
<dbReference type="CDD" id="cd00839">
    <property type="entry name" value="MPP_PAPs"/>
    <property type="match status" value="1"/>
</dbReference>
<comment type="similarity">
    <text evidence="3">Belongs to the metallophosphoesterase superfamily. Purple acid phosphatase family.</text>
</comment>
<feature type="domain" description="Calcineurin-like phosphoesterase" evidence="5">
    <location>
        <begin position="183"/>
        <end position="388"/>
    </location>
</feature>
<sequence length="526" mass="60747">MNLYKFPASLMEFTIVSESSVRRRVLSFPALDSSRVSLNMMKLSVVVALLLFFSSDYARVDGSQEVGKCLNCQNLGEVKYYQPEQIHISFGENVSEIVVTWSTRNKAPSVVEYGIEGLARSVKGTAKKFVDNGPGQSVQYIHRVKLSDLLPKQRYFYHCGSNLGWSDEFWFRTVDNTTNWAPKLAVYGDLGNDNARSLPFLQRETLIGSLDAVLHVGDFAYDMRDDNGKVGDQFMRQIEPIAAYLPYMVSAGNHEEAYNFSHYRARFSMPGGHENLWYSFDMGPIHFINLNTEAYYFPEYGIKLCIKQYLWLEEDLKKASSPENRAKRPWIITYGHRPMYCSDNDGDDCTTHSSRVRTGVPIFNWFGLEDLFYKYGVDLELWAHEHSYERLWPVYNHEVKNGSYDEPYRNPNAPVHIITGSAGCKENTDHFIEHPQHWSAFRSSDYGYARLQVFNHTHLYFEQISVDMPVKKKKKDPPTDSEDDEIELRSATPKGVSQEVWDTVKNYEGDVIDRMWLIKDKHGPYQ</sequence>
<name>A0A8S9XTH5_APOLU</name>
<dbReference type="GO" id="GO:0046872">
    <property type="term" value="F:metal ion binding"/>
    <property type="evidence" value="ECO:0007669"/>
    <property type="project" value="InterPro"/>
</dbReference>
<evidence type="ECO:0000256" key="3">
    <source>
        <dbReference type="RuleBase" id="RU361203"/>
    </source>
</evidence>
<dbReference type="AlphaFoldDB" id="A0A8S9XTH5"/>
<dbReference type="Pfam" id="PF16656">
    <property type="entry name" value="Pur_ac_phosph_N"/>
    <property type="match status" value="1"/>
</dbReference>
<comment type="catalytic activity">
    <reaction evidence="3">
        <text>a phosphate monoester + H2O = an alcohol + phosphate</text>
        <dbReference type="Rhea" id="RHEA:15017"/>
        <dbReference type="ChEBI" id="CHEBI:15377"/>
        <dbReference type="ChEBI" id="CHEBI:30879"/>
        <dbReference type="ChEBI" id="CHEBI:43474"/>
        <dbReference type="ChEBI" id="CHEBI:67140"/>
        <dbReference type="EC" id="3.1.3.2"/>
    </reaction>
</comment>
<keyword evidence="9" id="KW-1185">Reference proteome</keyword>
<keyword evidence="2" id="KW-0325">Glycoprotein</keyword>
<comment type="caution">
    <text evidence="8">The sequence shown here is derived from an EMBL/GenBank/DDBJ whole genome shotgun (WGS) entry which is preliminary data.</text>
</comment>
<dbReference type="EMBL" id="WIXP02000004">
    <property type="protein sequence ID" value="KAF6211538.1"/>
    <property type="molecule type" value="Genomic_DNA"/>
</dbReference>
<evidence type="ECO:0000259" key="6">
    <source>
        <dbReference type="Pfam" id="PF14008"/>
    </source>
</evidence>
<protein>
    <recommendedName>
        <fullName evidence="3">Purple acid phosphatase</fullName>
        <ecNumber evidence="3">3.1.3.2</ecNumber>
    </recommendedName>
</protein>
<evidence type="ECO:0000313" key="8">
    <source>
        <dbReference type="EMBL" id="KAF6211538.1"/>
    </source>
</evidence>
<evidence type="ECO:0000256" key="4">
    <source>
        <dbReference type="SAM" id="MobiDB-lite"/>
    </source>
</evidence>
<dbReference type="Pfam" id="PF00149">
    <property type="entry name" value="Metallophos"/>
    <property type="match status" value="1"/>
</dbReference>
<feature type="region of interest" description="Disordered" evidence="4">
    <location>
        <begin position="471"/>
        <end position="495"/>
    </location>
</feature>
<proteinExistence type="inferred from homology"/>
<evidence type="ECO:0000256" key="1">
    <source>
        <dbReference type="ARBA" id="ARBA00022729"/>
    </source>
</evidence>
<dbReference type="Pfam" id="PF14008">
    <property type="entry name" value="Metallophos_C"/>
    <property type="match status" value="1"/>
</dbReference>
<dbReference type="EC" id="3.1.3.2" evidence="3"/>
<reference evidence="8" key="1">
    <citation type="journal article" date="2021" name="Mol. Ecol. Resour.">
        <title>Apolygus lucorum genome provides insights into omnivorousness and mesophyll feeding.</title>
        <authorList>
            <person name="Liu Y."/>
            <person name="Liu H."/>
            <person name="Wang H."/>
            <person name="Huang T."/>
            <person name="Liu B."/>
            <person name="Yang B."/>
            <person name="Yin L."/>
            <person name="Li B."/>
            <person name="Zhang Y."/>
            <person name="Zhang S."/>
            <person name="Jiang F."/>
            <person name="Zhang X."/>
            <person name="Ren Y."/>
            <person name="Wang B."/>
            <person name="Wang S."/>
            <person name="Lu Y."/>
            <person name="Wu K."/>
            <person name="Fan W."/>
            <person name="Wang G."/>
        </authorList>
    </citation>
    <scope>NUCLEOTIDE SEQUENCE</scope>
    <source>
        <strain evidence="8">12Hb</strain>
    </source>
</reference>
<feature type="domain" description="Purple acid phosphatase C-terminal" evidence="6">
    <location>
        <begin position="413"/>
        <end position="466"/>
    </location>
</feature>
<dbReference type="PANTHER" id="PTHR45867:SF3">
    <property type="entry name" value="ACID PHOSPHATASE TYPE 7"/>
    <property type="match status" value="1"/>
</dbReference>
<evidence type="ECO:0000259" key="7">
    <source>
        <dbReference type="Pfam" id="PF16656"/>
    </source>
</evidence>
<evidence type="ECO:0000313" key="9">
    <source>
        <dbReference type="Proteomes" id="UP000466442"/>
    </source>
</evidence>
<dbReference type="Gene3D" id="2.60.40.380">
    <property type="entry name" value="Purple acid phosphatase-like, N-terminal"/>
    <property type="match status" value="1"/>
</dbReference>
<dbReference type="InterPro" id="IPR041792">
    <property type="entry name" value="MPP_PAP"/>
</dbReference>
<keyword evidence="1" id="KW-0732">Signal</keyword>
<keyword evidence="3" id="KW-0378">Hydrolase</keyword>
<dbReference type="SUPFAM" id="SSF49363">
    <property type="entry name" value="Purple acid phosphatase, N-terminal domain"/>
    <property type="match status" value="1"/>
</dbReference>
<dbReference type="PANTHER" id="PTHR45867">
    <property type="entry name" value="PURPLE ACID PHOSPHATASE"/>
    <property type="match status" value="1"/>
</dbReference>
<dbReference type="SUPFAM" id="SSF56300">
    <property type="entry name" value="Metallo-dependent phosphatases"/>
    <property type="match status" value="1"/>
</dbReference>
<gene>
    <name evidence="8" type="ORF">GE061_012051</name>
</gene>
<evidence type="ECO:0000259" key="5">
    <source>
        <dbReference type="Pfam" id="PF00149"/>
    </source>
</evidence>
<dbReference type="OrthoDB" id="45007at2759"/>
<dbReference type="GO" id="GO:0003993">
    <property type="term" value="F:acid phosphatase activity"/>
    <property type="evidence" value="ECO:0007669"/>
    <property type="project" value="UniProtKB-EC"/>
</dbReference>
<dbReference type="InterPro" id="IPR029052">
    <property type="entry name" value="Metallo-depent_PP-like"/>
</dbReference>
<dbReference type="InterPro" id="IPR015914">
    <property type="entry name" value="PAPs_N"/>
</dbReference>
<accession>A0A8S9XTH5</accession>
<dbReference type="InterPro" id="IPR025733">
    <property type="entry name" value="PAPs_C"/>
</dbReference>
<dbReference type="Gene3D" id="3.60.21.10">
    <property type="match status" value="1"/>
</dbReference>
<organism evidence="8 9">
    <name type="scientific">Apolygus lucorum</name>
    <name type="common">Small green plant bug</name>
    <name type="synonym">Lygocoris lucorum</name>
    <dbReference type="NCBI Taxonomy" id="248454"/>
    <lineage>
        <taxon>Eukaryota</taxon>
        <taxon>Metazoa</taxon>
        <taxon>Ecdysozoa</taxon>
        <taxon>Arthropoda</taxon>
        <taxon>Hexapoda</taxon>
        <taxon>Insecta</taxon>
        <taxon>Pterygota</taxon>
        <taxon>Neoptera</taxon>
        <taxon>Paraneoptera</taxon>
        <taxon>Hemiptera</taxon>
        <taxon>Heteroptera</taxon>
        <taxon>Panheteroptera</taxon>
        <taxon>Cimicomorpha</taxon>
        <taxon>Miridae</taxon>
        <taxon>Mirini</taxon>
        <taxon>Apolygus</taxon>
    </lineage>
</organism>
<feature type="domain" description="Purple acid phosphatase N-terminal" evidence="7">
    <location>
        <begin position="83"/>
        <end position="173"/>
    </location>
</feature>